<dbReference type="InterPro" id="IPR005225">
    <property type="entry name" value="Small_GTP-bd"/>
</dbReference>
<dbReference type="InterPro" id="IPR047041">
    <property type="entry name" value="BipA_GTP-bd_dom"/>
</dbReference>
<dbReference type="GO" id="GO:0000027">
    <property type="term" value="P:ribosomal large subunit assembly"/>
    <property type="evidence" value="ECO:0007669"/>
    <property type="project" value="UniProtKB-UniRule"/>
</dbReference>
<dbReference type="SMART" id="SM00838">
    <property type="entry name" value="EFG_C"/>
    <property type="match status" value="1"/>
</dbReference>
<dbReference type="InterPro" id="IPR047043">
    <property type="entry name" value="BipA_III"/>
</dbReference>
<dbReference type="Pfam" id="PF03144">
    <property type="entry name" value="GTP_EFTU_D2"/>
    <property type="match status" value="1"/>
</dbReference>
<sequence length="610" mass="67766">MKRKSENIRNVAIIAHVDHGKTTLVDQLLKQSGVFRANQEVQERVMDSNAIERERGITILSKNTAVFYKDVKINIIDTPGHADFGGEVERVLKMVDGVILLVDAFEGAMPQTKFVLKKALELNLHIIVCINKIDRPEARPDEVIDEVLELLMDLEASDEQLDCPFLYASAKTGHAVLDLADTPESMEPLFETILNYIPAPEGDPDAPTQVLISTIDYNDYVGRIGVGKVENGTISVNQEVLLVNEHDPDKKQKVKISNLYEFDGLNKIPVDQASVGSIVAISGIADLHIGDTICTPENPEPIPFQKISEPTIAMNFLVNDSPLAGQEGKYVTSRHLRDRLFRELNTDVSLRVEETDTTECFKVSGRGELHLSVLIENMRREGYEFAVSKAEVLYKENERGQKLEPMELAYIDVPEEYSGSVIQKLSERKGELMGMSLASDGSSRLEFSIPARGLIGIRGEFLTLTKGTGVLNTIFDGYAPYKGDLQYRKQGSLIAFEPGEAVTYGLFSAQERGTLFIGPGTKVYSGMVIGQNGKPEDIELNVCKTKHLTNTRSSSADEALRLTPPKILSLEQALEFIDSDELLEVTPKSLRIRKKILDSRERKRAGFRAQ</sequence>
<dbReference type="NCBIfam" id="TIGR00231">
    <property type="entry name" value="small_GTP"/>
    <property type="match status" value="1"/>
</dbReference>
<dbReference type="GO" id="GO:0019843">
    <property type="term" value="F:rRNA binding"/>
    <property type="evidence" value="ECO:0007669"/>
    <property type="project" value="UniProtKB-KW"/>
</dbReference>
<dbReference type="GO" id="GO:0009409">
    <property type="term" value="P:response to cold"/>
    <property type="evidence" value="ECO:0007669"/>
    <property type="project" value="UniProtKB-ARBA"/>
</dbReference>
<comment type="subcellular location">
    <subcellularLocation>
        <location evidence="4">Cytoplasm</location>
    </subcellularLocation>
    <text evidence="4">Binds to ribosomes.</text>
</comment>
<dbReference type="NCBIfam" id="TIGR01394">
    <property type="entry name" value="TypA_BipA"/>
    <property type="match status" value="1"/>
</dbReference>
<dbReference type="CDD" id="cd03710">
    <property type="entry name" value="BipA_TypA_C"/>
    <property type="match status" value="1"/>
</dbReference>
<keyword evidence="1 4" id="KW-0547">Nucleotide-binding</keyword>
<dbReference type="GO" id="GO:0000049">
    <property type="term" value="F:tRNA binding"/>
    <property type="evidence" value="ECO:0007669"/>
    <property type="project" value="UniProtKB-KW"/>
</dbReference>
<evidence type="ECO:0000313" key="6">
    <source>
        <dbReference type="EMBL" id="HIX59635.1"/>
    </source>
</evidence>
<dbReference type="CDD" id="cd01891">
    <property type="entry name" value="TypA_BipA"/>
    <property type="match status" value="1"/>
</dbReference>
<dbReference type="InterPro" id="IPR048876">
    <property type="entry name" value="BipA_C"/>
</dbReference>
<dbReference type="Gene3D" id="3.30.70.870">
    <property type="entry name" value="Elongation Factor G (Translational Gtpase), domain 3"/>
    <property type="match status" value="1"/>
</dbReference>
<evidence type="ECO:0000259" key="5">
    <source>
        <dbReference type="PROSITE" id="PS51722"/>
    </source>
</evidence>
<keyword evidence="4" id="KW-0963">Cytoplasm</keyword>
<dbReference type="InterPro" id="IPR031157">
    <property type="entry name" value="G_TR_CS"/>
</dbReference>
<dbReference type="InterPro" id="IPR004161">
    <property type="entry name" value="EFTu-like_2"/>
</dbReference>
<dbReference type="InterPro" id="IPR009000">
    <property type="entry name" value="Transl_B-barrel_sf"/>
</dbReference>
<comment type="similarity">
    <text evidence="4">Belongs to the TRAFAC class translation factor GTPase superfamily. Classic translation factor GTPase family. BipA subfamily.</text>
</comment>
<dbReference type="HAMAP" id="MF_00849">
    <property type="entry name" value="BipA"/>
    <property type="match status" value="1"/>
</dbReference>
<dbReference type="CDD" id="cd03691">
    <property type="entry name" value="BipA_TypA_II"/>
    <property type="match status" value="1"/>
</dbReference>
<dbReference type="Pfam" id="PF00679">
    <property type="entry name" value="EFG_C"/>
    <property type="match status" value="1"/>
</dbReference>
<dbReference type="SUPFAM" id="SSF52540">
    <property type="entry name" value="P-loop containing nucleoside triphosphate hydrolases"/>
    <property type="match status" value="1"/>
</dbReference>
<feature type="domain" description="Tr-type G" evidence="5">
    <location>
        <begin position="6"/>
        <end position="201"/>
    </location>
</feature>
<keyword evidence="2 4" id="KW-0342">GTP-binding</keyword>
<dbReference type="FunFam" id="3.30.70.240:FF:000002">
    <property type="entry name" value="GTP-binding protein TypA"/>
    <property type="match status" value="1"/>
</dbReference>
<keyword evidence="4" id="KW-0699">rRNA-binding</keyword>
<dbReference type="Gene3D" id="2.40.50.250">
    <property type="entry name" value="bipa protein"/>
    <property type="match status" value="1"/>
</dbReference>
<reference evidence="6" key="1">
    <citation type="journal article" date="2021" name="PeerJ">
        <title>Extensive microbial diversity within the chicken gut microbiome revealed by metagenomics and culture.</title>
        <authorList>
            <person name="Gilroy R."/>
            <person name="Ravi A."/>
            <person name="Getino M."/>
            <person name="Pursley I."/>
            <person name="Horton D.L."/>
            <person name="Alikhan N.F."/>
            <person name="Baker D."/>
            <person name="Gharbi K."/>
            <person name="Hall N."/>
            <person name="Watson M."/>
            <person name="Adriaenssens E.M."/>
            <person name="Foster-Nyarko E."/>
            <person name="Jarju S."/>
            <person name="Secka A."/>
            <person name="Antonio M."/>
            <person name="Oren A."/>
            <person name="Chaudhuri R.R."/>
            <person name="La Ragione R."/>
            <person name="Hildebrand F."/>
            <person name="Pallen M.J."/>
        </authorList>
    </citation>
    <scope>NUCLEOTIDE SEQUENCE</scope>
    <source>
        <strain evidence="6">ChiSjej1B19-8411</strain>
    </source>
</reference>
<evidence type="ECO:0000256" key="3">
    <source>
        <dbReference type="ARBA" id="ARBA00048548"/>
    </source>
</evidence>
<name>A0A9D2B3C8_9FIRM</name>
<evidence type="ECO:0000256" key="1">
    <source>
        <dbReference type="ARBA" id="ARBA00022741"/>
    </source>
</evidence>
<comment type="catalytic activity">
    <reaction evidence="3 4">
        <text>GTP + H2O = GDP + phosphate + H(+)</text>
        <dbReference type="Rhea" id="RHEA:19669"/>
        <dbReference type="ChEBI" id="CHEBI:15377"/>
        <dbReference type="ChEBI" id="CHEBI:15378"/>
        <dbReference type="ChEBI" id="CHEBI:37565"/>
        <dbReference type="ChEBI" id="CHEBI:43474"/>
        <dbReference type="ChEBI" id="CHEBI:58189"/>
    </reaction>
</comment>
<dbReference type="Gene3D" id="2.40.30.10">
    <property type="entry name" value="Translation factors"/>
    <property type="match status" value="1"/>
</dbReference>
<dbReference type="FunFam" id="3.40.50.300:FF:000055">
    <property type="entry name" value="GTP-binding protein TypA"/>
    <property type="match status" value="1"/>
</dbReference>
<dbReference type="PROSITE" id="PS00301">
    <property type="entry name" value="G_TR_1"/>
    <property type="match status" value="1"/>
</dbReference>
<keyword evidence="4" id="KW-0378">Hydrolase</keyword>
<keyword evidence="4" id="KW-0690">Ribosome biogenesis</keyword>
<dbReference type="GO" id="GO:1990904">
    <property type="term" value="C:ribonucleoprotein complex"/>
    <property type="evidence" value="ECO:0007669"/>
    <property type="project" value="TreeGrafter"/>
</dbReference>
<dbReference type="GO" id="GO:0043022">
    <property type="term" value="F:ribosome binding"/>
    <property type="evidence" value="ECO:0007669"/>
    <property type="project" value="UniProtKB-UniRule"/>
</dbReference>
<proteinExistence type="inferred from homology"/>
<evidence type="ECO:0000256" key="4">
    <source>
        <dbReference type="HAMAP-Rule" id="MF_00849"/>
    </source>
</evidence>
<dbReference type="AlphaFoldDB" id="A0A9D2B3C8"/>
<dbReference type="GO" id="GO:0005829">
    <property type="term" value="C:cytosol"/>
    <property type="evidence" value="ECO:0007669"/>
    <property type="project" value="TreeGrafter"/>
</dbReference>
<dbReference type="PANTHER" id="PTHR42908:SF8">
    <property type="entry name" value="TR-TYPE G DOMAIN-CONTAINING PROTEIN"/>
    <property type="match status" value="1"/>
</dbReference>
<dbReference type="FunFam" id="3.30.70.870:FF:000003">
    <property type="entry name" value="GTP-binding protein TypA"/>
    <property type="match status" value="1"/>
</dbReference>
<protein>
    <recommendedName>
        <fullName evidence="4">Large ribosomal subunit assembly factor BipA</fullName>
        <ecNumber evidence="4">3.6.5.-</ecNumber>
    </recommendedName>
    <alternativeName>
        <fullName evidence="4">GTP-binding protein BipA</fullName>
    </alternativeName>
</protein>
<feature type="binding site" evidence="4">
    <location>
        <begin position="131"/>
        <end position="134"/>
    </location>
    <ligand>
        <name>GTP</name>
        <dbReference type="ChEBI" id="CHEBI:37565"/>
    </ligand>
</feature>
<dbReference type="EMBL" id="DXEX01000174">
    <property type="protein sequence ID" value="HIX59635.1"/>
    <property type="molecule type" value="Genomic_DNA"/>
</dbReference>
<dbReference type="PRINTS" id="PR00315">
    <property type="entry name" value="ELONGATNFCT"/>
</dbReference>
<dbReference type="FunFam" id="2.40.30.10:FF:000016">
    <property type="entry name" value="GTP-binding protein TypA"/>
    <property type="match status" value="1"/>
</dbReference>
<dbReference type="Proteomes" id="UP000886817">
    <property type="component" value="Unassembled WGS sequence"/>
</dbReference>
<dbReference type="SUPFAM" id="SSF54980">
    <property type="entry name" value="EF-G C-terminal domain-like"/>
    <property type="match status" value="2"/>
</dbReference>
<dbReference type="EC" id="3.6.5.-" evidence="4"/>
<comment type="subunit">
    <text evidence="4">Monomer.</text>
</comment>
<dbReference type="InterPro" id="IPR006298">
    <property type="entry name" value="BipA"/>
</dbReference>
<dbReference type="SUPFAM" id="SSF50447">
    <property type="entry name" value="Translation proteins"/>
    <property type="match status" value="1"/>
</dbReference>
<dbReference type="Pfam" id="PF00009">
    <property type="entry name" value="GTP_EFTU"/>
    <property type="match status" value="1"/>
</dbReference>
<dbReference type="GO" id="GO:0003924">
    <property type="term" value="F:GTPase activity"/>
    <property type="evidence" value="ECO:0007669"/>
    <property type="project" value="UniProtKB-UniRule"/>
</dbReference>
<dbReference type="GO" id="GO:0010467">
    <property type="term" value="P:gene expression"/>
    <property type="evidence" value="ECO:0007669"/>
    <property type="project" value="UniProtKB-ARBA"/>
</dbReference>
<dbReference type="InterPro" id="IPR000795">
    <property type="entry name" value="T_Tr_GTP-bd_dom"/>
</dbReference>
<dbReference type="InterPro" id="IPR035647">
    <property type="entry name" value="EFG_III/V"/>
</dbReference>
<comment type="function">
    <text evidence="4">A 50S ribosomal subunit assembly protein with GTPase activity, required for 50S subunit assembly at low temperatures, may also play a role in translation. Binds GTP and analogs. Binds the 70S ribosome between the 30S and 50S subunits, in a similar position as ribosome-bound EF-G; it contacts a number of ribosomal proteins, both rRNAs and the A-site tRNA.</text>
</comment>
<gene>
    <name evidence="6" type="primary">typA</name>
    <name evidence="4" type="synonym">bipA</name>
    <name evidence="6" type="ORF">IAA45_07975</name>
</gene>
<dbReference type="Gene3D" id="3.40.50.300">
    <property type="entry name" value="P-loop containing nucleotide triphosphate hydrolases"/>
    <property type="match status" value="1"/>
</dbReference>
<accession>A0A9D2B3C8</accession>
<dbReference type="CDD" id="cd16263">
    <property type="entry name" value="BipA_III"/>
    <property type="match status" value="1"/>
</dbReference>
<reference evidence="6" key="2">
    <citation type="submission" date="2021-04" db="EMBL/GenBank/DDBJ databases">
        <authorList>
            <person name="Gilroy R."/>
        </authorList>
    </citation>
    <scope>NUCLEOTIDE SEQUENCE</scope>
    <source>
        <strain evidence="6">ChiSjej1B19-8411</strain>
    </source>
</reference>
<organism evidence="6 7">
    <name type="scientific">Candidatus Blautia gallistercoris</name>
    <dbReference type="NCBI Taxonomy" id="2838490"/>
    <lineage>
        <taxon>Bacteria</taxon>
        <taxon>Bacillati</taxon>
        <taxon>Bacillota</taxon>
        <taxon>Clostridia</taxon>
        <taxon>Lachnospirales</taxon>
        <taxon>Lachnospiraceae</taxon>
        <taxon>Blautia</taxon>
    </lineage>
</organism>
<dbReference type="FunFam" id="2.40.50.250:FF:000001">
    <property type="entry name" value="GTP-binding protein TypA"/>
    <property type="match status" value="1"/>
</dbReference>
<dbReference type="InterPro" id="IPR042116">
    <property type="entry name" value="TypA/BipA_C"/>
</dbReference>
<dbReference type="PANTHER" id="PTHR42908">
    <property type="entry name" value="TRANSLATION ELONGATION FACTOR-RELATED"/>
    <property type="match status" value="1"/>
</dbReference>
<evidence type="ECO:0000256" key="2">
    <source>
        <dbReference type="ARBA" id="ARBA00023134"/>
    </source>
</evidence>
<keyword evidence="4" id="KW-0820">tRNA-binding</keyword>
<dbReference type="InterPro" id="IPR000640">
    <property type="entry name" value="EFG_V-like"/>
</dbReference>
<comment type="caution">
    <text evidence="6">The sequence shown here is derived from an EMBL/GenBank/DDBJ whole genome shotgun (WGS) entry which is preliminary data.</text>
</comment>
<keyword evidence="4" id="KW-0694">RNA-binding</keyword>
<dbReference type="InterPro" id="IPR047042">
    <property type="entry name" value="BipA_II"/>
</dbReference>
<dbReference type="PROSITE" id="PS51722">
    <property type="entry name" value="G_TR_2"/>
    <property type="match status" value="1"/>
</dbReference>
<dbReference type="GO" id="GO:0005525">
    <property type="term" value="F:GTP binding"/>
    <property type="evidence" value="ECO:0007669"/>
    <property type="project" value="UniProtKB-UniRule"/>
</dbReference>
<dbReference type="InterPro" id="IPR027417">
    <property type="entry name" value="P-loop_NTPase"/>
</dbReference>
<dbReference type="Pfam" id="PF21018">
    <property type="entry name" value="BipA_C"/>
    <property type="match status" value="1"/>
</dbReference>
<dbReference type="Gene3D" id="3.30.70.240">
    <property type="match status" value="1"/>
</dbReference>
<feature type="binding site" evidence="4">
    <location>
        <begin position="18"/>
        <end position="23"/>
    </location>
    <ligand>
        <name>GTP</name>
        <dbReference type="ChEBI" id="CHEBI:37565"/>
    </ligand>
</feature>
<evidence type="ECO:0000313" key="7">
    <source>
        <dbReference type="Proteomes" id="UP000886817"/>
    </source>
</evidence>
<dbReference type="InterPro" id="IPR035651">
    <property type="entry name" value="BipA_V"/>
</dbReference>